<name>A0A9Q1KCQ5_9CARY</name>
<keyword evidence="3" id="KW-0862">Zinc</keyword>
<dbReference type="Pfam" id="PF17123">
    <property type="entry name" value="zf-RING_11"/>
    <property type="match status" value="1"/>
</dbReference>
<dbReference type="PANTHER" id="PTHR45931:SF16">
    <property type="entry name" value="RING_U-BOX SUPERFAMILY PROTEIN"/>
    <property type="match status" value="1"/>
</dbReference>
<evidence type="ECO:0000256" key="3">
    <source>
        <dbReference type="ARBA" id="ARBA00022833"/>
    </source>
</evidence>
<keyword evidence="2" id="KW-0863">Zinc-finger</keyword>
<evidence type="ECO:0000259" key="5">
    <source>
        <dbReference type="Pfam" id="PF17123"/>
    </source>
</evidence>
<dbReference type="InterPro" id="IPR013083">
    <property type="entry name" value="Znf_RING/FYVE/PHD"/>
</dbReference>
<dbReference type="InterPro" id="IPR051834">
    <property type="entry name" value="RING_finger_E3_ligase"/>
</dbReference>
<dbReference type="GO" id="GO:0061630">
    <property type="term" value="F:ubiquitin protein ligase activity"/>
    <property type="evidence" value="ECO:0007669"/>
    <property type="project" value="TreeGrafter"/>
</dbReference>
<evidence type="ECO:0000256" key="2">
    <source>
        <dbReference type="ARBA" id="ARBA00022771"/>
    </source>
</evidence>
<feature type="domain" description="RING-type" evidence="5">
    <location>
        <begin position="177"/>
        <end position="205"/>
    </location>
</feature>
<dbReference type="SUPFAM" id="SSF57850">
    <property type="entry name" value="RING/U-box"/>
    <property type="match status" value="1"/>
</dbReference>
<dbReference type="PANTHER" id="PTHR45931">
    <property type="entry name" value="SI:CH211-59O9.10"/>
    <property type="match status" value="1"/>
</dbReference>
<accession>A0A9Q1KCQ5</accession>
<protein>
    <recommendedName>
        <fullName evidence="5">RING-type domain-containing protein</fullName>
    </recommendedName>
</protein>
<dbReference type="AlphaFoldDB" id="A0A9Q1KCQ5"/>
<dbReference type="Proteomes" id="UP001153076">
    <property type="component" value="Unassembled WGS sequence"/>
</dbReference>
<dbReference type="EMBL" id="JAKOGI010000183">
    <property type="protein sequence ID" value="KAJ8440857.1"/>
    <property type="molecule type" value="Genomic_DNA"/>
</dbReference>
<reference evidence="6" key="1">
    <citation type="submission" date="2022-04" db="EMBL/GenBank/DDBJ databases">
        <title>Carnegiea gigantea Genome sequencing and assembly v2.</title>
        <authorList>
            <person name="Copetti D."/>
            <person name="Sanderson M.J."/>
            <person name="Burquez A."/>
            <person name="Wojciechowski M.F."/>
        </authorList>
    </citation>
    <scope>NUCLEOTIDE SEQUENCE</scope>
    <source>
        <strain evidence="6">SGP5-SGP5p</strain>
        <tissue evidence="6">Aerial part</tissue>
    </source>
</reference>
<evidence type="ECO:0000256" key="1">
    <source>
        <dbReference type="ARBA" id="ARBA00022723"/>
    </source>
</evidence>
<evidence type="ECO:0000313" key="7">
    <source>
        <dbReference type="Proteomes" id="UP001153076"/>
    </source>
</evidence>
<gene>
    <name evidence="6" type="ORF">Cgig2_000745</name>
</gene>
<dbReference type="InterPro" id="IPR001841">
    <property type="entry name" value="Znf_RING"/>
</dbReference>
<keyword evidence="1" id="KW-0479">Metal-binding</keyword>
<evidence type="ECO:0000313" key="6">
    <source>
        <dbReference type="EMBL" id="KAJ8440857.1"/>
    </source>
</evidence>
<dbReference type="GO" id="GO:0006511">
    <property type="term" value="P:ubiquitin-dependent protein catabolic process"/>
    <property type="evidence" value="ECO:0007669"/>
    <property type="project" value="TreeGrafter"/>
</dbReference>
<keyword evidence="7" id="KW-1185">Reference proteome</keyword>
<evidence type="ECO:0000256" key="4">
    <source>
        <dbReference type="SAM" id="MobiDB-lite"/>
    </source>
</evidence>
<comment type="caution">
    <text evidence="6">The sequence shown here is derived from an EMBL/GenBank/DDBJ whole genome shotgun (WGS) entry which is preliminary data.</text>
</comment>
<dbReference type="Gene3D" id="3.30.40.10">
    <property type="entry name" value="Zinc/RING finger domain, C3HC4 (zinc finger)"/>
    <property type="match status" value="1"/>
</dbReference>
<organism evidence="6 7">
    <name type="scientific">Carnegiea gigantea</name>
    <dbReference type="NCBI Taxonomy" id="171969"/>
    <lineage>
        <taxon>Eukaryota</taxon>
        <taxon>Viridiplantae</taxon>
        <taxon>Streptophyta</taxon>
        <taxon>Embryophyta</taxon>
        <taxon>Tracheophyta</taxon>
        <taxon>Spermatophyta</taxon>
        <taxon>Magnoliopsida</taxon>
        <taxon>eudicotyledons</taxon>
        <taxon>Gunneridae</taxon>
        <taxon>Pentapetalae</taxon>
        <taxon>Caryophyllales</taxon>
        <taxon>Cactineae</taxon>
        <taxon>Cactaceae</taxon>
        <taxon>Cactoideae</taxon>
        <taxon>Echinocereeae</taxon>
        <taxon>Carnegiea</taxon>
    </lineage>
</organism>
<proteinExistence type="predicted"/>
<sequence length="219" mass="24839">MRFIIGNVVYEFKVAQRDSPAIAESDAGEFQIDLKYRKFQARSRSPEIELRRSLRFPRSGAEASMATSMSDLLQEFEVPEQLRENMATHFRFYLERLSRWNSRRSGVIMVTTSVDVREISPEKAAEVHRRMETGRGESDRPVAARSVEAAPAPAKRSAVEALARERVSSGAGDEERECGICLDGMVVGEEVIRMPCFHVYHKDCIVRVFLFLKHDLGGN</sequence>
<dbReference type="OrthoDB" id="3365801at2759"/>
<dbReference type="GO" id="GO:0005634">
    <property type="term" value="C:nucleus"/>
    <property type="evidence" value="ECO:0007669"/>
    <property type="project" value="TreeGrafter"/>
</dbReference>
<feature type="compositionally biased region" description="Basic and acidic residues" evidence="4">
    <location>
        <begin position="125"/>
        <end position="142"/>
    </location>
</feature>
<dbReference type="GO" id="GO:0008270">
    <property type="term" value="F:zinc ion binding"/>
    <property type="evidence" value="ECO:0007669"/>
    <property type="project" value="UniProtKB-KW"/>
</dbReference>
<feature type="region of interest" description="Disordered" evidence="4">
    <location>
        <begin position="125"/>
        <end position="151"/>
    </location>
</feature>